<sequence>MPDISYTDATHLDIGVLKGARLDLEYGDTGNDFELTLDVDSEQRLDDGAYVYVEGTEWGGVVDALESNSGNNTITYTGRSWQGIIRDKVLEPPSGEDYLSVRGEAHGVLKQLVQRLGLANQFKVSEETSGITVKYTFDRYCDAWTGIRKMLADSSSRLNIEYDSVERMIVLSVKPITDWTDGADAEHSDVTIKRVVRPYNHLICLGSGELKNRIVLHFYADERGNISTTQTLFGIDERSTTYNYTNASREELEKDGPKKLKEYQYADSINVTLDDDEEFGIGDIVPGIDPVTGLHVTATVGTKVIIVTDTEVSISYKVGGTASNTSSSGTAERGSSTGSGAVSSSYTAGTGISIAGRTISAEVSRADFKSLENKVNEARKVATDSASEIGRATLQVDSKVAEVTATTPLKAQRTGGAVALSHEPSSVTAGTYGSESDVNASWGDTVQLGATVNVDALGHVTDAHTHTVKLPAKPTYTAQDVGAAPANHTHPYAGASTPGGDANAAKKLSQPRTIKLVGSVSGTASFDGSSDVTINVQGATQGGATTPSFPVGSVIETTSFVNPQSNYGGRWQQLPSLGCFKWERTA</sequence>
<organism evidence="2">
    <name type="scientific">Siphoviridae sp. ctKUC4</name>
    <dbReference type="NCBI Taxonomy" id="2825442"/>
    <lineage>
        <taxon>Viruses</taxon>
        <taxon>Duplodnaviria</taxon>
        <taxon>Heunggongvirae</taxon>
        <taxon>Uroviricota</taxon>
        <taxon>Caudoviricetes</taxon>
    </lineage>
</organism>
<evidence type="ECO:0000313" key="2">
    <source>
        <dbReference type="EMBL" id="DAE00451.1"/>
    </source>
</evidence>
<dbReference type="EMBL" id="BK015302">
    <property type="protein sequence ID" value="DAE00451.1"/>
    <property type="molecule type" value="Genomic_DNA"/>
</dbReference>
<reference evidence="2" key="1">
    <citation type="journal article" date="2021" name="Proc. Natl. Acad. Sci. U.S.A.">
        <title>A Catalog of Tens of Thousands of Viruses from Human Metagenomes Reveals Hidden Associations with Chronic Diseases.</title>
        <authorList>
            <person name="Tisza M.J."/>
            <person name="Buck C.B."/>
        </authorList>
    </citation>
    <scope>NUCLEOTIDE SEQUENCE</scope>
    <source>
        <strain evidence="2">CtKUC4</strain>
    </source>
</reference>
<proteinExistence type="predicted"/>
<feature type="region of interest" description="Disordered" evidence="1">
    <location>
        <begin position="319"/>
        <end position="344"/>
    </location>
</feature>
<evidence type="ECO:0000256" key="1">
    <source>
        <dbReference type="SAM" id="MobiDB-lite"/>
    </source>
</evidence>
<name>A0A8S5P1W2_9CAUD</name>
<accession>A0A8S5P1W2</accession>
<protein>
    <submittedName>
        <fullName evidence="2">Uncharacterized protein</fullName>
    </submittedName>
</protein>